<evidence type="ECO:0000313" key="4">
    <source>
        <dbReference type="Proteomes" id="UP000694392"/>
    </source>
</evidence>
<dbReference type="OMA" id="VPCFLVN"/>
<sequence>GKVFGISLHTLPHSVVPEYGSIPSFLIDACKYLEEHIHTEGLFRKSASFVRLKMLKSKLDQGENCLSTAQPCDVAGLLKQFFRELPEPILPVDLQEALLKAQQLGNEEKNAATILISCLMTDKTIDTLRYFFNFLRNVCLRSNENKMDSSNLAVIFAPNLLQSSDKEKMSVNIERKETYQSLSRKKYLLCLVLMLLILLLHCWAMKKVKVLVNIREGEDEV</sequence>
<evidence type="ECO:0000259" key="2">
    <source>
        <dbReference type="PROSITE" id="PS50238"/>
    </source>
</evidence>
<organism evidence="3 4">
    <name type="scientific">Sphenodon punctatus</name>
    <name type="common">Tuatara</name>
    <name type="synonym">Hatteria punctata</name>
    <dbReference type="NCBI Taxonomy" id="8508"/>
    <lineage>
        <taxon>Eukaryota</taxon>
        <taxon>Metazoa</taxon>
        <taxon>Chordata</taxon>
        <taxon>Craniata</taxon>
        <taxon>Vertebrata</taxon>
        <taxon>Euteleostomi</taxon>
        <taxon>Lepidosauria</taxon>
        <taxon>Sphenodontia</taxon>
        <taxon>Sphenodontidae</taxon>
        <taxon>Sphenodon</taxon>
    </lineage>
</organism>
<evidence type="ECO:0000313" key="3">
    <source>
        <dbReference type="Ensembl" id="ENSSPUP00000024921.1"/>
    </source>
</evidence>
<dbReference type="GO" id="GO:0005096">
    <property type="term" value="F:GTPase activator activity"/>
    <property type="evidence" value="ECO:0007669"/>
    <property type="project" value="TreeGrafter"/>
</dbReference>
<name>A0A8D0HWA4_SPHPU</name>
<dbReference type="GO" id="GO:0007165">
    <property type="term" value="P:signal transduction"/>
    <property type="evidence" value="ECO:0007669"/>
    <property type="project" value="InterPro"/>
</dbReference>
<dbReference type="SUPFAM" id="SSF48350">
    <property type="entry name" value="GTPase activation domain, GAP"/>
    <property type="match status" value="1"/>
</dbReference>
<dbReference type="AlphaFoldDB" id="A0A8D0HWA4"/>
<dbReference type="InterPro" id="IPR000198">
    <property type="entry name" value="RhoGAP_dom"/>
</dbReference>
<reference evidence="3" key="1">
    <citation type="submission" date="2025-08" db="UniProtKB">
        <authorList>
            <consortium name="Ensembl"/>
        </authorList>
    </citation>
    <scope>IDENTIFICATION</scope>
</reference>
<keyword evidence="1" id="KW-0812">Transmembrane</keyword>
<dbReference type="Ensembl" id="ENSSPUT00000026606.1">
    <property type="protein sequence ID" value="ENSSPUP00000024921.1"/>
    <property type="gene ID" value="ENSSPUG00000019114.1"/>
</dbReference>
<dbReference type="Proteomes" id="UP000694392">
    <property type="component" value="Unplaced"/>
</dbReference>
<dbReference type="GeneTree" id="ENSGT00940000155312"/>
<accession>A0A8D0HWA4</accession>
<dbReference type="PANTHER" id="PTHR15670:SF4">
    <property type="entry name" value="RHO GTPASE-ACTIVATING PROTEIN 11A"/>
    <property type="match status" value="1"/>
</dbReference>
<dbReference type="PROSITE" id="PS50238">
    <property type="entry name" value="RHOGAP"/>
    <property type="match status" value="1"/>
</dbReference>
<reference evidence="3" key="2">
    <citation type="submission" date="2025-09" db="UniProtKB">
        <authorList>
            <consortium name="Ensembl"/>
        </authorList>
    </citation>
    <scope>IDENTIFICATION</scope>
</reference>
<dbReference type="InterPro" id="IPR042869">
    <property type="entry name" value="ARHGAP11A/B"/>
</dbReference>
<keyword evidence="1" id="KW-1133">Transmembrane helix</keyword>
<dbReference type="SMART" id="SM00324">
    <property type="entry name" value="RhoGAP"/>
    <property type="match status" value="1"/>
</dbReference>
<dbReference type="InterPro" id="IPR008936">
    <property type="entry name" value="Rho_GTPase_activation_prot"/>
</dbReference>
<protein>
    <recommendedName>
        <fullName evidence="2">Rho-GAP domain-containing protein</fullName>
    </recommendedName>
</protein>
<dbReference type="Pfam" id="PF00620">
    <property type="entry name" value="RhoGAP"/>
    <property type="match status" value="1"/>
</dbReference>
<feature type="domain" description="Rho-GAP" evidence="2">
    <location>
        <begin position="6"/>
        <end position="196"/>
    </location>
</feature>
<dbReference type="PANTHER" id="PTHR15670">
    <property type="entry name" value="RHO GTPASE ACTIVATING PROTEIN 11A"/>
    <property type="match status" value="1"/>
</dbReference>
<proteinExistence type="predicted"/>
<feature type="transmembrane region" description="Helical" evidence="1">
    <location>
        <begin position="186"/>
        <end position="205"/>
    </location>
</feature>
<evidence type="ECO:0000256" key="1">
    <source>
        <dbReference type="SAM" id="Phobius"/>
    </source>
</evidence>
<keyword evidence="4" id="KW-1185">Reference proteome</keyword>
<keyword evidence="1" id="KW-0472">Membrane</keyword>
<dbReference type="Gene3D" id="1.10.555.10">
    <property type="entry name" value="Rho GTPase activation protein"/>
    <property type="match status" value="1"/>
</dbReference>